<dbReference type="AlphaFoldDB" id="A0A8A4TCD5"/>
<evidence type="ECO:0000256" key="5">
    <source>
        <dbReference type="ARBA" id="ARBA00038894"/>
    </source>
</evidence>
<dbReference type="PANTHER" id="PTHR43240">
    <property type="entry name" value="1,4-DIHYDROXY-2-NAPHTHOYL-COA THIOESTERASE 1"/>
    <property type="match status" value="1"/>
</dbReference>
<dbReference type="RefSeq" id="WP_237377265.1">
    <property type="nucleotide sequence ID" value="NZ_CP071793.1"/>
</dbReference>
<proteinExistence type="inferred from homology"/>
<dbReference type="PANTHER" id="PTHR43240:SF20">
    <property type="entry name" value="MEDIUM_LONG-CHAIN ACYL-COA THIOESTERASE YIGI"/>
    <property type="match status" value="1"/>
</dbReference>
<dbReference type="InterPro" id="IPR029069">
    <property type="entry name" value="HotDog_dom_sf"/>
</dbReference>
<keyword evidence="1" id="KW-0378">Hydrolase</keyword>
<dbReference type="SUPFAM" id="SSF54637">
    <property type="entry name" value="Thioesterase/thiol ester dehydrase-isomerase"/>
    <property type="match status" value="1"/>
</dbReference>
<organism evidence="9 10">
    <name type="scientific">Sulfidibacter corallicola</name>
    <dbReference type="NCBI Taxonomy" id="2818388"/>
    <lineage>
        <taxon>Bacteria</taxon>
        <taxon>Pseudomonadati</taxon>
        <taxon>Acidobacteriota</taxon>
        <taxon>Holophagae</taxon>
        <taxon>Acanthopleuribacterales</taxon>
        <taxon>Acanthopleuribacteraceae</taxon>
        <taxon>Sulfidibacter</taxon>
    </lineage>
</organism>
<evidence type="ECO:0000256" key="3">
    <source>
        <dbReference type="ARBA" id="ARBA00036002"/>
    </source>
</evidence>
<dbReference type="NCBIfam" id="TIGR00369">
    <property type="entry name" value="unchar_dom_1"/>
    <property type="match status" value="1"/>
</dbReference>
<feature type="domain" description="Thioesterase" evidence="8">
    <location>
        <begin position="66"/>
        <end position="134"/>
    </location>
</feature>
<reference evidence="9" key="1">
    <citation type="submission" date="2021-03" db="EMBL/GenBank/DDBJ databases">
        <title>Acanthopleuribacteraceae sp. M133.</title>
        <authorList>
            <person name="Wang G."/>
        </authorList>
    </citation>
    <scope>NUCLEOTIDE SEQUENCE</scope>
    <source>
        <strain evidence="9">M133</strain>
    </source>
</reference>
<comment type="catalytic activity">
    <reaction evidence="7">
        <text>a medium-chain fatty acyl-CoA + H2O = a medium-chain fatty acid + CoA + H(+)</text>
        <dbReference type="Rhea" id="RHEA:68184"/>
        <dbReference type="ChEBI" id="CHEBI:15377"/>
        <dbReference type="ChEBI" id="CHEBI:15378"/>
        <dbReference type="ChEBI" id="CHEBI:57287"/>
        <dbReference type="ChEBI" id="CHEBI:59558"/>
        <dbReference type="ChEBI" id="CHEBI:90546"/>
    </reaction>
</comment>
<evidence type="ECO:0000256" key="4">
    <source>
        <dbReference type="ARBA" id="ARBA00038381"/>
    </source>
</evidence>
<evidence type="ECO:0000259" key="8">
    <source>
        <dbReference type="Pfam" id="PF03061"/>
    </source>
</evidence>
<evidence type="ECO:0000313" key="9">
    <source>
        <dbReference type="EMBL" id="QTD47596.1"/>
    </source>
</evidence>
<name>A0A8A4TCD5_SULCO</name>
<dbReference type="GO" id="GO:0047617">
    <property type="term" value="F:fatty acyl-CoA hydrolase activity"/>
    <property type="evidence" value="ECO:0007669"/>
    <property type="project" value="UniProtKB-EC"/>
</dbReference>
<dbReference type="CDD" id="cd03443">
    <property type="entry name" value="PaaI_thioesterase"/>
    <property type="match status" value="1"/>
</dbReference>
<accession>A0A8A4TCD5</accession>
<dbReference type="Pfam" id="PF03061">
    <property type="entry name" value="4HBT"/>
    <property type="match status" value="1"/>
</dbReference>
<dbReference type="InterPro" id="IPR006683">
    <property type="entry name" value="Thioestr_dom"/>
</dbReference>
<dbReference type="EC" id="3.1.2.20" evidence="5"/>
<comment type="similarity">
    <text evidence="4">Belongs to the YigI thioesterase family.</text>
</comment>
<protein>
    <recommendedName>
        <fullName evidence="6">Medium/long-chain acyl-CoA thioesterase YigI</fullName>
        <ecNumber evidence="5">3.1.2.20</ecNumber>
    </recommendedName>
</protein>
<keyword evidence="10" id="KW-1185">Reference proteome</keyword>
<evidence type="ECO:0000256" key="6">
    <source>
        <dbReference type="ARBA" id="ARBA00040062"/>
    </source>
</evidence>
<dbReference type="EMBL" id="CP071793">
    <property type="protein sequence ID" value="QTD47596.1"/>
    <property type="molecule type" value="Genomic_DNA"/>
</dbReference>
<evidence type="ECO:0000256" key="7">
    <source>
        <dbReference type="ARBA" id="ARBA00048062"/>
    </source>
</evidence>
<dbReference type="Proteomes" id="UP000663929">
    <property type="component" value="Chromosome"/>
</dbReference>
<gene>
    <name evidence="9" type="ORF">J3U87_18550</name>
</gene>
<evidence type="ECO:0000313" key="10">
    <source>
        <dbReference type="Proteomes" id="UP000663929"/>
    </source>
</evidence>
<evidence type="ECO:0000256" key="2">
    <source>
        <dbReference type="ARBA" id="ARBA00035880"/>
    </source>
</evidence>
<sequence length="158" mass="16780">MSEAFTSGASGAAEPQAGGFDLERARAIFERAAFVRHLGIELVALERGLVETRLAIRPEHLQQDAFIHAGVQTTLADHTAGGAAGTVAPPGFIVLTAELKINLLRPAVGAWLRCVGRVIKPGRSLIVAEAEVYAPREPDREVLVAKLMSTLAVVPEPK</sequence>
<dbReference type="InterPro" id="IPR003736">
    <property type="entry name" value="PAAI_dom"/>
</dbReference>
<evidence type="ECO:0000256" key="1">
    <source>
        <dbReference type="ARBA" id="ARBA00022801"/>
    </source>
</evidence>
<dbReference type="KEGG" id="scor:J3U87_18550"/>
<comment type="catalytic activity">
    <reaction evidence="2">
        <text>a fatty acyl-CoA + H2O = a fatty acid + CoA + H(+)</text>
        <dbReference type="Rhea" id="RHEA:16781"/>
        <dbReference type="ChEBI" id="CHEBI:15377"/>
        <dbReference type="ChEBI" id="CHEBI:15378"/>
        <dbReference type="ChEBI" id="CHEBI:28868"/>
        <dbReference type="ChEBI" id="CHEBI:57287"/>
        <dbReference type="ChEBI" id="CHEBI:77636"/>
        <dbReference type="EC" id="3.1.2.20"/>
    </reaction>
</comment>
<comment type="catalytic activity">
    <reaction evidence="3">
        <text>a long-chain fatty acyl-CoA + H2O = a long-chain fatty acid + CoA + H(+)</text>
        <dbReference type="Rhea" id="RHEA:67680"/>
        <dbReference type="ChEBI" id="CHEBI:15377"/>
        <dbReference type="ChEBI" id="CHEBI:15378"/>
        <dbReference type="ChEBI" id="CHEBI:57287"/>
        <dbReference type="ChEBI" id="CHEBI:57560"/>
        <dbReference type="ChEBI" id="CHEBI:83139"/>
    </reaction>
</comment>
<dbReference type="Gene3D" id="3.10.129.10">
    <property type="entry name" value="Hotdog Thioesterase"/>
    <property type="match status" value="1"/>
</dbReference>